<evidence type="ECO:0000313" key="2">
    <source>
        <dbReference type="Proteomes" id="UP000305423"/>
    </source>
</evidence>
<accession>A0AAQ2IU31</accession>
<protein>
    <submittedName>
        <fullName evidence="1">Uncharacterized protein</fullName>
    </submittedName>
</protein>
<comment type="caution">
    <text evidence="1">The sequence shown here is derived from an EMBL/GenBank/DDBJ whole genome shotgun (WGS) entry which is preliminary data.</text>
</comment>
<reference evidence="1 2" key="1">
    <citation type="submission" date="2017-12" db="EMBL/GenBank/DDBJ databases">
        <authorList>
            <person name="Paulsen S."/>
            <person name="Gram L.K."/>
        </authorList>
    </citation>
    <scope>NUCLEOTIDE SEQUENCE [LARGE SCALE GENOMIC DNA]</scope>
    <source>
        <strain evidence="1 2">S1607</strain>
    </source>
</reference>
<sequence>MTFINPEKYARSYCYVVIFNAANSFEHNFAKLLSLTLPELLQIINECKSFRALKIQLIIFLGFIDFTVQNFR</sequence>
<proteinExistence type="predicted"/>
<dbReference type="EMBL" id="PNEL01000006">
    <property type="protein sequence ID" value="TMN81615.1"/>
    <property type="molecule type" value="Genomic_DNA"/>
</dbReference>
<reference evidence="2" key="2">
    <citation type="submission" date="2019-06" db="EMBL/GenBank/DDBJ databases">
        <title>Co-occurence of chitin degradation, pigmentation and bioactivity in marine Pseudoalteromonas.</title>
        <authorList>
            <person name="Sonnenschein E.C."/>
            <person name="Bech P.K."/>
        </authorList>
    </citation>
    <scope>NUCLEOTIDE SEQUENCE [LARGE SCALE GENOMIC DNA]</scope>
    <source>
        <strain evidence="2">S1607</strain>
    </source>
</reference>
<gene>
    <name evidence="1" type="ORF">CWB74_01840</name>
</gene>
<dbReference type="AlphaFoldDB" id="A0AAQ2IU31"/>
<organism evidence="1 2">
    <name type="scientific">Pseudoalteromonas piscicida</name>
    <dbReference type="NCBI Taxonomy" id="43662"/>
    <lineage>
        <taxon>Bacteria</taxon>
        <taxon>Pseudomonadati</taxon>
        <taxon>Pseudomonadota</taxon>
        <taxon>Gammaproteobacteria</taxon>
        <taxon>Alteromonadales</taxon>
        <taxon>Pseudoalteromonadaceae</taxon>
        <taxon>Pseudoalteromonas</taxon>
    </lineage>
</organism>
<name>A0AAQ2IU31_PSEO7</name>
<evidence type="ECO:0000313" key="1">
    <source>
        <dbReference type="EMBL" id="TMN81615.1"/>
    </source>
</evidence>
<dbReference type="Proteomes" id="UP000305423">
    <property type="component" value="Unassembled WGS sequence"/>
</dbReference>